<protein>
    <recommendedName>
        <fullName evidence="1">Integrase zinc-binding domain-containing protein</fullName>
    </recommendedName>
</protein>
<gene>
    <name evidence="2" type="ORF">AVEN_275607_1</name>
</gene>
<evidence type="ECO:0000259" key="1">
    <source>
        <dbReference type="Pfam" id="PF17921"/>
    </source>
</evidence>
<keyword evidence="3" id="KW-1185">Reference proteome</keyword>
<reference evidence="2 3" key="1">
    <citation type="journal article" date="2019" name="Sci. Rep.">
        <title>Orb-weaving spider Araneus ventricosus genome elucidates the spidroin gene catalogue.</title>
        <authorList>
            <person name="Kono N."/>
            <person name="Nakamura H."/>
            <person name="Ohtoshi R."/>
            <person name="Moran D.A.P."/>
            <person name="Shinohara A."/>
            <person name="Yoshida Y."/>
            <person name="Fujiwara M."/>
            <person name="Mori M."/>
            <person name="Tomita M."/>
            <person name="Arakawa K."/>
        </authorList>
    </citation>
    <scope>NUCLEOTIDE SEQUENCE [LARGE SCALE GENOMIC DNA]</scope>
</reference>
<feature type="domain" description="Integrase zinc-binding" evidence="1">
    <location>
        <begin position="63"/>
        <end position="111"/>
    </location>
</feature>
<dbReference type="Proteomes" id="UP000499080">
    <property type="component" value="Unassembled WGS sequence"/>
</dbReference>
<accession>A0A4Y2Q4S2</accession>
<dbReference type="PANTHER" id="PTHR47331">
    <property type="entry name" value="PHD-TYPE DOMAIN-CONTAINING PROTEIN"/>
    <property type="match status" value="1"/>
</dbReference>
<dbReference type="Pfam" id="PF17921">
    <property type="entry name" value="Integrase_H2C2"/>
    <property type="match status" value="1"/>
</dbReference>
<evidence type="ECO:0000313" key="2">
    <source>
        <dbReference type="EMBL" id="GBN58559.1"/>
    </source>
</evidence>
<dbReference type="InterPro" id="IPR041588">
    <property type="entry name" value="Integrase_H2C2"/>
</dbReference>
<sequence>MGYRTRRQGGSDRLSAALLIQYRTPSRTPVPVTIMDTERLKGLFIKYSLFCVELHCTMKKIGLVEHLHTDNYHAGTQLLLSIIREKYWILGGRRTVRKIWNACVKCRRFKSKSPTADPVSLPADRVKDAAVFEV</sequence>
<feature type="non-terminal residue" evidence="2">
    <location>
        <position position="134"/>
    </location>
</feature>
<dbReference type="AlphaFoldDB" id="A0A4Y2Q4S2"/>
<organism evidence="2 3">
    <name type="scientific">Araneus ventricosus</name>
    <name type="common">Orbweaver spider</name>
    <name type="synonym">Epeira ventricosa</name>
    <dbReference type="NCBI Taxonomy" id="182803"/>
    <lineage>
        <taxon>Eukaryota</taxon>
        <taxon>Metazoa</taxon>
        <taxon>Ecdysozoa</taxon>
        <taxon>Arthropoda</taxon>
        <taxon>Chelicerata</taxon>
        <taxon>Arachnida</taxon>
        <taxon>Araneae</taxon>
        <taxon>Araneomorphae</taxon>
        <taxon>Entelegynae</taxon>
        <taxon>Araneoidea</taxon>
        <taxon>Araneidae</taxon>
        <taxon>Araneus</taxon>
    </lineage>
</organism>
<proteinExistence type="predicted"/>
<dbReference type="EMBL" id="BGPR01136745">
    <property type="protein sequence ID" value="GBN58559.1"/>
    <property type="molecule type" value="Genomic_DNA"/>
</dbReference>
<comment type="caution">
    <text evidence="2">The sequence shown here is derived from an EMBL/GenBank/DDBJ whole genome shotgun (WGS) entry which is preliminary data.</text>
</comment>
<name>A0A4Y2Q4S2_ARAVE</name>
<dbReference type="PANTHER" id="PTHR47331:SF2">
    <property type="match status" value="1"/>
</dbReference>
<evidence type="ECO:0000313" key="3">
    <source>
        <dbReference type="Proteomes" id="UP000499080"/>
    </source>
</evidence>
<dbReference type="OrthoDB" id="5967017at2759"/>